<keyword evidence="2" id="KW-1185">Reference proteome</keyword>
<name>A0ABS2N6G0_9BACI</name>
<reference evidence="1 2" key="1">
    <citation type="submission" date="2021-01" db="EMBL/GenBank/DDBJ databases">
        <title>Genomic Encyclopedia of Type Strains, Phase IV (KMG-IV): sequencing the most valuable type-strain genomes for metagenomic binning, comparative biology and taxonomic classification.</title>
        <authorList>
            <person name="Goeker M."/>
        </authorList>
    </citation>
    <scope>NUCLEOTIDE SEQUENCE [LARGE SCALE GENOMIC DNA]</scope>
    <source>
        <strain evidence="1 2">DSM 23711</strain>
    </source>
</reference>
<dbReference type="EMBL" id="JAFBDR010000040">
    <property type="protein sequence ID" value="MBM7573638.1"/>
    <property type="molecule type" value="Genomic_DNA"/>
</dbReference>
<protein>
    <submittedName>
        <fullName evidence="1">Uncharacterized protein</fullName>
    </submittedName>
</protein>
<evidence type="ECO:0000313" key="2">
    <source>
        <dbReference type="Proteomes" id="UP001296943"/>
    </source>
</evidence>
<sequence length="79" mass="9058">MRVINDLPKGTERLMVRSANRLMYGYKKQKEKLGGVASLPKQGLDIYMRLARYDSPNIVRARDLAHDAKERKATLVVEL</sequence>
<comment type="caution">
    <text evidence="1">The sequence shown here is derived from an EMBL/GenBank/DDBJ whole genome shotgun (WGS) entry which is preliminary data.</text>
</comment>
<dbReference type="Proteomes" id="UP001296943">
    <property type="component" value="Unassembled WGS sequence"/>
</dbReference>
<organism evidence="1 2">
    <name type="scientific">Aquibacillus albus</name>
    <dbReference type="NCBI Taxonomy" id="1168171"/>
    <lineage>
        <taxon>Bacteria</taxon>
        <taxon>Bacillati</taxon>
        <taxon>Bacillota</taxon>
        <taxon>Bacilli</taxon>
        <taxon>Bacillales</taxon>
        <taxon>Bacillaceae</taxon>
        <taxon>Aquibacillus</taxon>
    </lineage>
</organism>
<evidence type="ECO:0000313" key="1">
    <source>
        <dbReference type="EMBL" id="MBM7573638.1"/>
    </source>
</evidence>
<accession>A0ABS2N6G0</accession>
<proteinExistence type="predicted"/>
<dbReference type="RefSeq" id="WP_204502275.1">
    <property type="nucleotide sequence ID" value="NZ_JAFBDR010000040.1"/>
</dbReference>
<gene>
    <name evidence="1" type="ORF">JOC48_004205</name>
</gene>